<reference evidence="4 5" key="1">
    <citation type="submission" date="2016-07" db="EMBL/GenBank/DDBJ databases">
        <title>Complete genome sequence of Bradyrhizobium icense LMTR 13T, a potential inoculant strain isolated from lima bean (Phaseolus lunatus) in Peru.</title>
        <authorList>
            <person name="Ormeno-Orrillo E."/>
            <person name="Duran D."/>
            <person name="Rogel M.A."/>
            <person name="Rey L."/>
            <person name="Imperial J."/>
            <person name="Ruiz-Argueso T."/>
            <person name="Martinez-Romero E."/>
        </authorList>
    </citation>
    <scope>NUCLEOTIDE SEQUENCE [LARGE SCALE GENOMIC DNA]</scope>
    <source>
        <strain evidence="4 5">LMTR 13</strain>
    </source>
</reference>
<feature type="binding site" evidence="2">
    <location>
        <position position="103"/>
    </location>
    <ligand>
        <name>Mn(2+)</name>
        <dbReference type="ChEBI" id="CHEBI:29035"/>
        <label>2</label>
    </ligand>
</feature>
<evidence type="ECO:0000259" key="3">
    <source>
        <dbReference type="Pfam" id="PF07687"/>
    </source>
</evidence>
<dbReference type="Proteomes" id="UP000092839">
    <property type="component" value="Chromosome"/>
</dbReference>
<keyword evidence="2" id="KW-0479">Metal-binding</keyword>
<gene>
    <name evidence="4" type="ORF">LMTR13_25750</name>
</gene>
<feature type="binding site" evidence="2">
    <location>
        <position position="367"/>
    </location>
    <ligand>
        <name>Mn(2+)</name>
        <dbReference type="ChEBI" id="CHEBI:29035"/>
        <label>2</label>
    </ligand>
</feature>
<protein>
    <submittedName>
        <fullName evidence="4">Amidohydrolase</fullName>
    </submittedName>
</protein>
<dbReference type="CDD" id="cd05666">
    <property type="entry name" value="M20_Acy1-like"/>
    <property type="match status" value="1"/>
</dbReference>
<dbReference type="OrthoDB" id="9777385at2"/>
<keyword evidence="5" id="KW-1185">Reference proteome</keyword>
<keyword evidence="2" id="KW-0464">Manganese</keyword>
<dbReference type="PANTHER" id="PTHR11014">
    <property type="entry name" value="PEPTIDASE M20 FAMILY MEMBER"/>
    <property type="match status" value="1"/>
</dbReference>
<dbReference type="SUPFAM" id="SSF53187">
    <property type="entry name" value="Zn-dependent exopeptidases"/>
    <property type="match status" value="1"/>
</dbReference>
<feature type="binding site" evidence="2">
    <location>
        <position position="162"/>
    </location>
    <ligand>
        <name>Mn(2+)</name>
        <dbReference type="ChEBI" id="CHEBI:29035"/>
        <label>2</label>
    </ligand>
</feature>
<evidence type="ECO:0000256" key="2">
    <source>
        <dbReference type="PIRSR" id="PIRSR005962-1"/>
    </source>
</evidence>
<dbReference type="KEGG" id="bic:LMTR13_25750"/>
<dbReference type="Pfam" id="PF01546">
    <property type="entry name" value="Peptidase_M20"/>
    <property type="match status" value="1"/>
</dbReference>
<dbReference type="InterPro" id="IPR011650">
    <property type="entry name" value="Peptidase_M20_dimer"/>
</dbReference>
<dbReference type="NCBIfam" id="TIGR01891">
    <property type="entry name" value="amidohydrolases"/>
    <property type="match status" value="1"/>
</dbReference>
<dbReference type="STRING" id="1274631.LMTR13_25750"/>
<dbReference type="SUPFAM" id="SSF55031">
    <property type="entry name" value="Bacterial exopeptidase dimerisation domain"/>
    <property type="match status" value="1"/>
</dbReference>
<sequence>MKVIPEIQAAQAEIKALRRWFHAHPELGFEETETSDLIAKTLEGYGIEVHRGLARTGVVGVLRSGGGNRAIGLRADMDALPMQEMNTFAHRSQYPGKMHACGHDGHMAMLLGAARHLARTRDFDGTVVFIFSPAEENGSGAKVMVDEGIFEKFPVDAVFGLHNWPGVPANSFGLRPGSILAACADFDIRIKGVGAHAVLPHNGKDPVLTAAHVVTALQGIITRSKRPIDTAVLTVAKFHGGEVRNSIPDVVELAGTARAFNESTLDLIVSRMQRIVENTAAAHDCQAKLTVARYPATVNSTEETHFAAEVMRSIVGGEKVDADIEPVIGTEDFAWMLRARPGAYALLGAGNGEHRDPGHGSGPCDLHNTSYDFNDDILALGSTYWVELARRWLSGAPALTSPRYTDQGKSNHGLASGQ</sequence>
<keyword evidence="1 4" id="KW-0378">Hydrolase</keyword>
<feature type="binding site" evidence="2">
    <location>
        <position position="136"/>
    </location>
    <ligand>
        <name>Mn(2+)</name>
        <dbReference type="ChEBI" id="CHEBI:29035"/>
        <label>2</label>
    </ligand>
</feature>
<dbReference type="Gene3D" id="3.40.630.10">
    <property type="entry name" value="Zn peptidases"/>
    <property type="match status" value="1"/>
</dbReference>
<dbReference type="AlphaFoldDB" id="A0A1B1UJV7"/>
<comment type="cofactor">
    <cofactor evidence="2">
        <name>Mn(2+)</name>
        <dbReference type="ChEBI" id="CHEBI:29035"/>
    </cofactor>
    <text evidence="2">The Mn(2+) ion enhances activity.</text>
</comment>
<dbReference type="GO" id="GO:0046872">
    <property type="term" value="F:metal ion binding"/>
    <property type="evidence" value="ECO:0007669"/>
    <property type="project" value="UniProtKB-KW"/>
</dbReference>
<feature type="binding site" evidence="2">
    <location>
        <position position="101"/>
    </location>
    <ligand>
        <name>Mn(2+)</name>
        <dbReference type="ChEBI" id="CHEBI:29035"/>
        <label>2</label>
    </ligand>
</feature>
<dbReference type="FunFam" id="3.30.70.360:FF:000001">
    <property type="entry name" value="N-acetyldiaminopimelate deacetylase"/>
    <property type="match status" value="1"/>
</dbReference>
<proteinExistence type="predicted"/>
<dbReference type="GO" id="GO:0050118">
    <property type="term" value="F:N-acetyldiaminopimelate deacetylase activity"/>
    <property type="evidence" value="ECO:0007669"/>
    <property type="project" value="UniProtKB-ARBA"/>
</dbReference>
<accession>A0A1B1UJV7</accession>
<dbReference type="InterPro" id="IPR017439">
    <property type="entry name" value="Amidohydrolase"/>
</dbReference>
<evidence type="ECO:0000256" key="1">
    <source>
        <dbReference type="ARBA" id="ARBA00022801"/>
    </source>
</evidence>
<evidence type="ECO:0000313" key="4">
    <source>
        <dbReference type="EMBL" id="ANW03046.1"/>
    </source>
</evidence>
<dbReference type="InterPro" id="IPR036264">
    <property type="entry name" value="Bact_exopeptidase_dim_dom"/>
</dbReference>
<dbReference type="Gene3D" id="3.30.70.360">
    <property type="match status" value="1"/>
</dbReference>
<name>A0A1B1UJV7_9BRAD</name>
<dbReference type="InterPro" id="IPR002933">
    <property type="entry name" value="Peptidase_M20"/>
</dbReference>
<evidence type="ECO:0000313" key="5">
    <source>
        <dbReference type="Proteomes" id="UP000092839"/>
    </source>
</evidence>
<dbReference type="RefSeq" id="WP_065730237.1">
    <property type="nucleotide sequence ID" value="NZ_CP016428.1"/>
</dbReference>
<dbReference type="Pfam" id="PF07687">
    <property type="entry name" value="M20_dimer"/>
    <property type="match status" value="1"/>
</dbReference>
<feature type="domain" description="Peptidase M20 dimerisation" evidence="3">
    <location>
        <begin position="185"/>
        <end position="282"/>
    </location>
</feature>
<dbReference type="PANTHER" id="PTHR11014:SF63">
    <property type="entry name" value="METALLOPEPTIDASE, PUTATIVE (AFU_ORTHOLOGUE AFUA_6G09600)-RELATED"/>
    <property type="match status" value="1"/>
</dbReference>
<dbReference type="GO" id="GO:0019877">
    <property type="term" value="P:diaminopimelate biosynthetic process"/>
    <property type="evidence" value="ECO:0007669"/>
    <property type="project" value="UniProtKB-ARBA"/>
</dbReference>
<dbReference type="PIRSF" id="PIRSF005962">
    <property type="entry name" value="Pept_M20D_amidohydro"/>
    <property type="match status" value="1"/>
</dbReference>
<dbReference type="EMBL" id="CP016428">
    <property type="protein sequence ID" value="ANW03046.1"/>
    <property type="molecule type" value="Genomic_DNA"/>
</dbReference>
<organism evidence="4 5">
    <name type="scientific">Bradyrhizobium icense</name>
    <dbReference type="NCBI Taxonomy" id="1274631"/>
    <lineage>
        <taxon>Bacteria</taxon>
        <taxon>Pseudomonadati</taxon>
        <taxon>Pseudomonadota</taxon>
        <taxon>Alphaproteobacteria</taxon>
        <taxon>Hyphomicrobiales</taxon>
        <taxon>Nitrobacteraceae</taxon>
        <taxon>Bradyrhizobium</taxon>
    </lineage>
</organism>